<comment type="similarity">
    <text evidence="1 6">Belongs to the APC10 family.</text>
</comment>
<protein>
    <recommendedName>
        <fullName evidence="6">Anaphase-promoting complex subunit 10</fullName>
    </recommendedName>
</protein>
<reference evidence="8 9" key="1">
    <citation type="journal article" date="2015" name="Genome Biol. Evol.">
        <title>Phylogenomic analyses indicate that early fungi evolved digesting cell walls of algal ancestors of land plants.</title>
        <authorList>
            <person name="Chang Y."/>
            <person name="Wang S."/>
            <person name="Sekimoto S."/>
            <person name="Aerts A.L."/>
            <person name="Choi C."/>
            <person name="Clum A."/>
            <person name="LaButti K.M."/>
            <person name="Lindquist E.A."/>
            <person name="Yee Ngan C."/>
            <person name="Ohm R.A."/>
            <person name="Salamov A.A."/>
            <person name="Grigoriev I.V."/>
            <person name="Spatafora J.W."/>
            <person name="Berbee M.L."/>
        </authorList>
    </citation>
    <scope>NUCLEOTIDE SEQUENCE [LARGE SCALE GENOMIC DNA]</scope>
    <source>
        <strain evidence="8 9">NRRL 1564</strain>
    </source>
</reference>
<dbReference type="EMBL" id="KZ303507">
    <property type="protein sequence ID" value="PIA15478.1"/>
    <property type="molecule type" value="Genomic_DNA"/>
</dbReference>
<dbReference type="SMART" id="SM01337">
    <property type="entry name" value="APC10"/>
    <property type="match status" value="1"/>
</dbReference>
<dbReference type="Proteomes" id="UP000242474">
    <property type="component" value="Unassembled WGS sequence"/>
</dbReference>
<dbReference type="Gene3D" id="2.60.120.260">
    <property type="entry name" value="Galactose-binding domain-like"/>
    <property type="match status" value="1"/>
</dbReference>
<evidence type="ECO:0000313" key="8">
    <source>
        <dbReference type="EMBL" id="PIA15478.1"/>
    </source>
</evidence>
<gene>
    <name evidence="8" type="ORF">COEREDRAFT_44717</name>
</gene>
<keyword evidence="5 6" id="KW-0131">Cell cycle</keyword>
<evidence type="ECO:0000313" key="9">
    <source>
        <dbReference type="Proteomes" id="UP000242474"/>
    </source>
</evidence>
<organism evidence="8 9">
    <name type="scientific">Coemansia reversa (strain ATCC 12441 / NRRL 1564)</name>
    <dbReference type="NCBI Taxonomy" id="763665"/>
    <lineage>
        <taxon>Eukaryota</taxon>
        <taxon>Fungi</taxon>
        <taxon>Fungi incertae sedis</taxon>
        <taxon>Zoopagomycota</taxon>
        <taxon>Kickxellomycotina</taxon>
        <taxon>Kickxellomycetes</taxon>
        <taxon>Kickxellales</taxon>
        <taxon>Kickxellaceae</taxon>
        <taxon>Coemansia</taxon>
    </lineage>
</organism>
<dbReference type="InterPro" id="IPR016901">
    <property type="entry name" value="APC10/Doc1"/>
</dbReference>
<dbReference type="InterPro" id="IPR008979">
    <property type="entry name" value="Galactose-bd-like_sf"/>
</dbReference>
<dbReference type="AlphaFoldDB" id="A0A2G5B8Y7"/>
<keyword evidence="3 6" id="KW-0498">Mitosis</keyword>
<keyword evidence="2 6" id="KW-0132">Cell division</keyword>
<dbReference type="PROSITE" id="PS51284">
    <property type="entry name" value="DOC"/>
    <property type="match status" value="1"/>
</dbReference>
<dbReference type="GO" id="GO:0070979">
    <property type="term" value="P:protein K11-linked ubiquitination"/>
    <property type="evidence" value="ECO:0007669"/>
    <property type="project" value="TreeGrafter"/>
</dbReference>
<proteinExistence type="inferred from homology"/>
<name>A0A2G5B8Y7_COERN</name>
<dbReference type="GO" id="GO:0031145">
    <property type="term" value="P:anaphase-promoting complex-dependent catabolic process"/>
    <property type="evidence" value="ECO:0007669"/>
    <property type="project" value="InterPro"/>
</dbReference>
<dbReference type="SUPFAM" id="SSF49785">
    <property type="entry name" value="Galactose-binding domain-like"/>
    <property type="match status" value="1"/>
</dbReference>
<evidence type="ECO:0000256" key="2">
    <source>
        <dbReference type="ARBA" id="ARBA00022618"/>
    </source>
</evidence>
<dbReference type="STRING" id="763665.A0A2G5B8Y7"/>
<dbReference type="CDD" id="cd08366">
    <property type="entry name" value="APC10"/>
    <property type="match status" value="1"/>
</dbReference>
<evidence type="ECO:0000256" key="3">
    <source>
        <dbReference type="ARBA" id="ARBA00022776"/>
    </source>
</evidence>
<dbReference type="Pfam" id="PF03256">
    <property type="entry name" value="ANAPC10"/>
    <property type="match status" value="1"/>
</dbReference>
<dbReference type="InterPro" id="IPR004939">
    <property type="entry name" value="APC_su10/DOC_dom"/>
</dbReference>
<dbReference type="PANTHER" id="PTHR12936:SF0">
    <property type="entry name" value="ANAPHASE-PROMOTING COMPLEX SUBUNIT 10"/>
    <property type="match status" value="1"/>
</dbReference>
<evidence type="ECO:0000256" key="5">
    <source>
        <dbReference type="ARBA" id="ARBA00023306"/>
    </source>
</evidence>
<dbReference type="GO" id="GO:0005680">
    <property type="term" value="C:anaphase-promoting complex"/>
    <property type="evidence" value="ECO:0007669"/>
    <property type="project" value="InterPro"/>
</dbReference>
<evidence type="ECO:0000256" key="4">
    <source>
        <dbReference type="ARBA" id="ARBA00022786"/>
    </source>
</evidence>
<sequence>MVAKQALPDITTNGIWSASSTKHGFGINNLYNNNIETFWQSDGKQPHSISVQFPTRQHIHSLSLYLDIDKDESYTPCKVCIFSGTSQRDMQLLQESDFKTEPRGWIDFTLSDVDGPLMAHFLRIELPLNYENGRDVRVRQIRILGPPASEQQFRANHTLPYTSPDFFMFDSIR</sequence>
<evidence type="ECO:0000259" key="7">
    <source>
        <dbReference type="PROSITE" id="PS51284"/>
    </source>
</evidence>
<comment type="function">
    <text evidence="6">Component of the anaphase promoting complex/cyclosome (APC/C), a cell cycle-regulated E3 ubiquitin-protein ligase complex that controls progression through mitosis and the G1 phase of the cell cycle.</text>
</comment>
<dbReference type="PANTHER" id="PTHR12936">
    <property type="entry name" value="ANAPHASE-PROMOTING COMPLEX 10"/>
    <property type="match status" value="1"/>
</dbReference>
<dbReference type="PIRSF" id="PIRSF028841">
    <property type="entry name" value="APC10_sub"/>
    <property type="match status" value="1"/>
</dbReference>
<keyword evidence="9" id="KW-1185">Reference proteome</keyword>
<dbReference type="OrthoDB" id="24948at2759"/>
<evidence type="ECO:0000256" key="1">
    <source>
        <dbReference type="ARBA" id="ARBA00006762"/>
    </source>
</evidence>
<feature type="domain" description="DOC" evidence="7">
    <location>
        <begin position="1"/>
        <end position="170"/>
    </location>
</feature>
<accession>A0A2G5B8Y7</accession>
<keyword evidence="4 6" id="KW-0833">Ubl conjugation pathway</keyword>
<dbReference type="GO" id="GO:0051301">
    <property type="term" value="P:cell division"/>
    <property type="evidence" value="ECO:0007669"/>
    <property type="project" value="UniProtKB-KW"/>
</dbReference>
<evidence type="ECO:0000256" key="6">
    <source>
        <dbReference type="PIRNR" id="PIRNR028841"/>
    </source>
</evidence>